<accession>A0A918LFG8</accession>
<dbReference type="EMBL" id="BMSL01000007">
    <property type="protein sequence ID" value="GGS39573.1"/>
    <property type="molecule type" value="Genomic_DNA"/>
</dbReference>
<protein>
    <submittedName>
        <fullName evidence="1">Uncharacterized protein</fullName>
    </submittedName>
</protein>
<gene>
    <name evidence="1" type="ORF">GCM10010238_31090</name>
</gene>
<evidence type="ECO:0000313" key="1">
    <source>
        <dbReference type="EMBL" id="GGS39573.1"/>
    </source>
</evidence>
<reference evidence="1" key="2">
    <citation type="submission" date="2020-09" db="EMBL/GenBank/DDBJ databases">
        <authorList>
            <person name="Sun Q."/>
            <person name="Ohkuma M."/>
        </authorList>
    </citation>
    <scope>NUCLEOTIDE SEQUENCE</scope>
    <source>
        <strain evidence="1">JCM 4234</strain>
    </source>
</reference>
<name>A0A918LFG8_STRGD</name>
<organism evidence="1 2">
    <name type="scientific">Streptomyces griseoviridis</name>
    <dbReference type="NCBI Taxonomy" id="45398"/>
    <lineage>
        <taxon>Bacteria</taxon>
        <taxon>Bacillati</taxon>
        <taxon>Actinomycetota</taxon>
        <taxon>Actinomycetes</taxon>
        <taxon>Kitasatosporales</taxon>
        <taxon>Streptomycetaceae</taxon>
        <taxon>Streptomyces</taxon>
    </lineage>
</organism>
<dbReference type="AlphaFoldDB" id="A0A918LFG8"/>
<reference evidence="1" key="1">
    <citation type="journal article" date="2014" name="Int. J. Syst. Evol. Microbiol.">
        <title>Complete genome sequence of Corynebacterium casei LMG S-19264T (=DSM 44701T), isolated from a smear-ripened cheese.</title>
        <authorList>
            <consortium name="US DOE Joint Genome Institute (JGI-PGF)"/>
            <person name="Walter F."/>
            <person name="Albersmeier A."/>
            <person name="Kalinowski J."/>
            <person name="Ruckert C."/>
        </authorList>
    </citation>
    <scope>NUCLEOTIDE SEQUENCE</scope>
    <source>
        <strain evidence="1">JCM 4234</strain>
    </source>
</reference>
<dbReference type="Proteomes" id="UP000653493">
    <property type="component" value="Unassembled WGS sequence"/>
</dbReference>
<comment type="caution">
    <text evidence="1">The sequence shown here is derived from an EMBL/GenBank/DDBJ whole genome shotgun (WGS) entry which is preliminary data.</text>
</comment>
<evidence type="ECO:0000313" key="2">
    <source>
        <dbReference type="Proteomes" id="UP000653493"/>
    </source>
</evidence>
<proteinExistence type="predicted"/>
<keyword evidence="2" id="KW-1185">Reference proteome</keyword>
<sequence>MGPLPGEYRVVGTITELATRPVPAKFPDTAPDREARLVLDVRAVRGFLGRRDPARLGCTRFFAAPGAAERFRVGDTVAVTVRRSRPWVARAVEPATGPQWRAGR</sequence>